<evidence type="ECO:0000313" key="2">
    <source>
        <dbReference type="Proteomes" id="UP000077755"/>
    </source>
</evidence>
<dbReference type="Pfam" id="PF18687">
    <property type="entry name" value="DUF5637"/>
    <property type="match status" value="1"/>
</dbReference>
<accession>A0A164WJX6</accession>
<dbReference type="Proteomes" id="UP000077755">
    <property type="component" value="Chromosome 6"/>
</dbReference>
<dbReference type="InterPro" id="IPR041434">
    <property type="entry name" value="DUF5637"/>
</dbReference>
<dbReference type="AlphaFoldDB" id="A0A164WJX6"/>
<evidence type="ECO:0000313" key="1">
    <source>
        <dbReference type="EMBL" id="WOH06168.1"/>
    </source>
</evidence>
<name>A0A164WJX6_DAUCS</name>
<gene>
    <name evidence="1" type="ORF">DCAR_0625591</name>
</gene>
<protein>
    <submittedName>
        <fullName evidence="1">Uncharacterized protein</fullName>
    </submittedName>
</protein>
<reference evidence="1" key="2">
    <citation type="submission" date="2022-03" db="EMBL/GenBank/DDBJ databases">
        <title>Draft title - Genomic analysis of global carrot germplasm unveils the trajectory of domestication and the origin of high carotenoid orange carrot.</title>
        <authorList>
            <person name="Iorizzo M."/>
            <person name="Ellison S."/>
            <person name="Senalik D."/>
            <person name="Macko-Podgorni A."/>
            <person name="Grzebelus D."/>
            <person name="Bostan H."/>
            <person name="Rolling W."/>
            <person name="Curaba J."/>
            <person name="Simon P."/>
        </authorList>
    </citation>
    <scope>NUCLEOTIDE SEQUENCE</scope>
    <source>
        <tissue evidence="1">Leaf</tissue>
    </source>
</reference>
<organism evidence="1 2">
    <name type="scientific">Daucus carota subsp. sativus</name>
    <name type="common">Carrot</name>
    <dbReference type="NCBI Taxonomy" id="79200"/>
    <lineage>
        <taxon>Eukaryota</taxon>
        <taxon>Viridiplantae</taxon>
        <taxon>Streptophyta</taxon>
        <taxon>Embryophyta</taxon>
        <taxon>Tracheophyta</taxon>
        <taxon>Spermatophyta</taxon>
        <taxon>Magnoliopsida</taxon>
        <taxon>eudicotyledons</taxon>
        <taxon>Gunneridae</taxon>
        <taxon>Pentapetalae</taxon>
        <taxon>asterids</taxon>
        <taxon>campanulids</taxon>
        <taxon>Apiales</taxon>
        <taxon>Apiaceae</taxon>
        <taxon>Apioideae</taxon>
        <taxon>Scandiceae</taxon>
        <taxon>Daucinae</taxon>
        <taxon>Daucus</taxon>
        <taxon>Daucus sect. Daucus</taxon>
    </lineage>
</organism>
<proteinExistence type="predicted"/>
<dbReference type="Gramene" id="KZM91875">
    <property type="protein sequence ID" value="KZM91875"/>
    <property type="gene ID" value="DCAR_020760"/>
</dbReference>
<keyword evidence="2" id="KW-1185">Reference proteome</keyword>
<sequence length="106" mass="11345">MESTKGCEIHFKSRLMLISILLAGVVLLSAAETNTGIKINPKIVDDSNKRSNGLTKLDKSPVPAPSNSPGKRVCYPKGHECRTDPTLCCHNCGCIMPVGVCFGINC</sequence>
<dbReference type="EMBL" id="CP093348">
    <property type="protein sequence ID" value="WOH06168.1"/>
    <property type="molecule type" value="Genomic_DNA"/>
</dbReference>
<reference evidence="1" key="1">
    <citation type="journal article" date="2016" name="Nat. Genet.">
        <title>A high-quality carrot genome assembly provides new insights into carotenoid accumulation and asterid genome evolution.</title>
        <authorList>
            <person name="Iorizzo M."/>
            <person name="Ellison S."/>
            <person name="Senalik D."/>
            <person name="Zeng P."/>
            <person name="Satapoomin P."/>
            <person name="Huang J."/>
            <person name="Bowman M."/>
            <person name="Iovene M."/>
            <person name="Sanseverino W."/>
            <person name="Cavagnaro P."/>
            <person name="Yildiz M."/>
            <person name="Macko-Podgorni A."/>
            <person name="Moranska E."/>
            <person name="Grzebelus E."/>
            <person name="Grzebelus D."/>
            <person name="Ashrafi H."/>
            <person name="Zheng Z."/>
            <person name="Cheng S."/>
            <person name="Spooner D."/>
            <person name="Van Deynze A."/>
            <person name="Simon P."/>
        </authorList>
    </citation>
    <scope>NUCLEOTIDE SEQUENCE</scope>
    <source>
        <tissue evidence="1">Leaf</tissue>
    </source>
</reference>